<dbReference type="Proteomes" id="UP001055219">
    <property type="component" value="Unassembled WGS sequence"/>
</dbReference>
<dbReference type="GO" id="GO:0033063">
    <property type="term" value="C:Rad51B-Rad51C-Rad51D-XRCC2 complex"/>
    <property type="evidence" value="ECO:0007669"/>
    <property type="project" value="TreeGrafter"/>
</dbReference>
<feature type="region of interest" description="Disordered" evidence="7">
    <location>
        <begin position="325"/>
        <end position="407"/>
    </location>
</feature>
<keyword evidence="5" id="KW-0234">DNA repair</keyword>
<dbReference type="Gene3D" id="3.40.50.300">
    <property type="entry name" value="P-loop containing nucleotide triphosphate hydrolases"/>
    <property type="match status" value="1"/>
</dbReference>
<dbReference type="GeneID" id="75833435"/>
<reference evidence="9" key="1">
    <citation type="journal article" date="2021" name="J Fungi (Basel)">
        <title>Genomic and Metabolomic Analyses of the Marine Fungus Emericellopsis cladophorae: Insights into Saltwater Adaptability Mechanisms and Its Biosynthetic Potential.</title>
        <authorList>
            <person name="Goncalves M.F.M."/>
            <person name="Hilario S."/>
            <person name="Van de Peer Y."/>
            <person name="Esteves A.C."/>
            <person name="Alves A."/>
        </authorList>
    </citation>
    <scope>NUCLEOTIDE SEQUENCE</scope>
    <source>
        <strain evidence="9">MUM 19.33</strain>
    </source>
</reference>
<evidence type="ECO:0000256" key="3">
    <source>
        <dbReference type="ARBA" id="ARBA00022763"/>
    </source>
</evidence>
<comment type="subcellular location">
    <subcellularLocation>
        <location evidence="1">Nucleus</location>
    </subcellularLocation>
</comment>
<sequence length="407" mass="44149">MAMMSPVLTFPALVSPSFLSEQNIRQYCDRPPPDSIGDLDSLLAAEDLEPTDSTTTSGGIKRGQVTEIWGPPGSGKVALSLQLAANAIKDHHDVAWLDCFQDVSLSRLKDVLEHHNEDSSSPSTRKVSGAEPGLDHFVHYRCLTLPHFIALISRPTTKALPESTSLIVISSIAVLINSALPKAPDGRFQAKLNRGSTSTAKRRQALQSIMKSLQTLASTRNCAVVVLSQCSTKMQSEHGATLVPSINGSLWDQGVSTRLALFRNWHWKENKPVPICLVGVQKLDGKSLQDSSGKITSFEITNGGLIAHQHVGNYLLDTTTKAMGQTRTKRKIADTGFEVPDSEDDEYGWAEDDEAAMPPPPSQWQGSEDVILGHEIGQSDDDNSVENEEDEVGVARPISPNSGAPRR</sequence>
<dbReference type="GO" id="GO:0005524">
    <property type="term" value="F:ATP binding"/>
    <property type="evidence" value="ECO:0007669"/>
    <property type="project" value="UniProtKB-KW"/>
</dbReference>
<proteinExistence type="predicted"/>
<dbReference type="GO" id="GO:0000400">
    <property type="term" value="F:four-way junction DNA binding"/>
    <property type="evidence" value="ECO:0007669"/>
    <property type="project" value="TreeGrafter"/>
</dbReference>
<accession>A0A9Q0BHN9</accession>
<organism evidence="9 10">
    <name type="scientific">Emericellopsis cladophorae</name>
    <dbReference type="NCBI Taxonomy" id="2686198"/>
    <lineage>
        <taxon>Eukaryota</taxon>
        <taxon>Fungi</taxon>
        <taxon>Dikarya</taxon>
        <taxon>Ascomycota</taxon>
        <taxon>Pezizomycotina</taxon>
        <taxon>Sordariomycetes</taxon>
        <taxon>Hypocreomycetidae</taxon>
        <taxon>Hypocreales</taxon>
        <taxon>Bionectriaceae</taxon>
        <taxon>Emericellopsis</taxon>
    </lineage>
</organism>
<dbReference type="PANTHER" id="PTHR46239">
    <property type="entry name" value="DNA REPAIR PROTEIN RAD51 HOMOLOG 3 RAD51C"/>
    <property type="match status" value="1"/>
</dbReference>
<keyword evidence="3" id="KW-0227">DNA damage</keyword>
<keyword evidence="4" id="KW-0067">ATP-binding</keyword>
<feature type="compositionally biased region" description="Acidic residues" evidence="7">
    <location>
        <begin position="340"/>
        <end position="355"/>
    </location>
</feature>
<gene>
    <name evidence="9" type="ORF">J7T54_006958</name>
</gene>
<dbReference type="PANTHER" id="PTHR46239:SF1">
    <property type="entry name" value="DNA REPAIR PROTEIN RAD51 HOMOLOG 3"/>
    <property type="match status" value="1"/>
</dbReference>
<dbReference type="GO" id="GO:0008821">
    <property type="term" value="F:crossover junction DNA endonuclease activity"/>
    <property type="evidence" value="ECO:0007669"/>
    <property type="project" value="TreeGrafter"/>
</dbReference>
<name>A0A9Q0BHN9_9HYPO</name>
<dbReference type="InterPro" id="IPR027417">
    <property type="entry name" value="P-loop_NTPase"/>
</dbReference>
<dbReference type="GO" id="GO:0005657">
    <property type="term" value="C:replication fork"/>
    <property type="evidence" value="ECO:0007669"/>
    <property type="project" value="TreeGrafter"/>
</dbReference>
<evidence type="ECO:0000256" key="2">
    <source>
        <dbReference type="ARBA" id="ARBA00022741"/>
    </source>
</evidence>
<keyword evidence="2" id="KW-0547">Nucleotide-binding</keyword>
<evidence type="ECO:0000313" key="9">
    <source>
        <dbReference type="EMBL" id="KAI6785316.1"/>
    </source>
</evidence>
<evidence type="ECO:0000256" key="1">
    <source>
        <dbReference type="ARBA" id="ARBA00004123"/>
    </source>
</evidence>
<feature type="compositionally biased region" description="Acidic residues" evidence="7">
    <location>
        <begin position="378"/>
        <end position="392"/>
    </location>
</feature>
<evidence type="ECO:0000259" key="8">
    <source>
        <dbReference type="PROSITE" id="PS50162"/>
    </source>
</evidence>
<feature type="domain" description="RecA family profile 1" evidence="8">
    <location>
        <begin position="28"/>
        <end position="230"/>
    </location>
</feature>
<evidence type="ECO:0000256" key="7">
    <source>
        <dbReference type="SAM" id="MobiDB-lite"/>
    </source>
</evidence>
<dbReference type="GO" id="GO:0140664">
    <property type="term" value="F:ATP-dependent DNA damage sensor activity"/>
    <property type="evidence" value="ECO:0007669"/>
    <property type="project" value="InterPro"/>
</dbReference>
<dbReference type="GO" id="GO:0033065">
    <property type="term" value="C:Rad51C-XRCC3 complex"/>
    <property type="evidence" value="ECO:0007669"/>
    <property type="project" value="TreeGrafter"/>
</dbReference>
<comment type="caution">
    <text evidence="9">The sequence shown here is derived from an EMBL/GenBank/DDBJ whole genome shotgun (WGS) entry which is preliminary data.</text>
</comment>
<dbReference type="InterPro" id="IPR052093">
    <property type="entry name" value="HR_Repair_Mediator"/>
</dbReference>
<evidence type="ECO:0000313" key="10">
    <source>
        <dbReference type="Proteomes" id="UP001055219"/>
    </source>
</evidence>
<reference evidence="9" key="2">
    <citation type="submission" date="2022-07" db="EMBL/GenBank/DDBJ databases">
        <authorList>
            <person name="Goncalves M.F.M."/>
            <person name="Hilario S."/>
            <person name="Van De Peer Y."/>
            <person name="Esteves A.C."/>
            <person name="Alves A."/>
        </authorList>
    </citation>
    <scope>NUCLEOTIDE SEQUENCE</scope>
    <source>
        <strain evidence="9">MUM 19.33</strain>
    </source>
</reference>
<dbReference type="GO" id="GO:0000707">
    <property type="term" value="P:meiotic DNA recombinase assembly"/>
    <property type="evidence" value="ECO:0007669"/>
    <property type="project" value="TreeGrafter"/>
</dbReference>
<dbReference type="AlphaFoldDB" id="A0A9Q0BHN9"/>
<dbReference type="CDD" id="cd01393">
    <property type="entry name" value="RecA-like"/>
    <property type="match status" value="1"/>
</dbReference>
<dbReference type="SUPFAM" id="SSF52540">
    <property type="entry name" value="P-loop containing nucleoside triphosphate hydrolases"/>
    <property type="match status" value="1"/>
</dbReference>
<evidence type="ECO:0000256" key="5">
    <source>
        <dbReference type="ARBA" id="ARBA00023204"/>
    </source>
</evidence>
<dbReference type="EMBL" id="JAGIXG020000002">
    <property type="protein sequence ID" value="KAI6785316.1"/>
    <property type="molecule type" value="Genomic_DNA"/>
</dbReference>
<keyword evidence="6" id="KW-0539">Nucleus</keyword>
<protein>
    <submittedName>
        <fullName evidence="9">DNA recombination/repair protein RecA/RadB</fullName>
    </submittedName>
</protein>
<evidence type="ECO:0000256" key="4">
    <source>
        <dbReference type="ARBA" id="ARBA00022840"/>
    </source>
</evidence>
<evidence type="ECO:0000256" key="6">
    <source>
        <dbReference type="ARBA" id="ARBA00023242"/>
    </source>
</evidence>
<dbReference type="RefSeq" id="XP_051366172.1">
    <property type="nucleotide sequence ID" value="XM_051509216.1"/>
</dbReference>
<keyword evidence="10" id="KW-1185">Reference proteome</keyword>
<dbReference type="PROSITE" id="PS50162">
    <property type="entry name" value="RECA_2"/>
    <property type="match status" value="1"/>
</dbReference>
<dbReference type="InterPro" id="IPR020588">
    <property type="entry name" value="RecA_ATP-bd"/>
</dbReference>
<dbReference type="GO" id="GO:0007131">
    <property type="term" value="P:reciprocal meiotic recombination"/>
    <property type="evidence" value="ECO:0007669"/>
    <property type="project" value="TreeGrafter"/>
</dbReference>
<dbReference type="OrthoDB" id="5957327at2759"/>